<feature type="chain" id="PRO_5021907052" description="Outer membrane protein beta-barrel domain-containing protein" evidence="1">
    <location>
        <begin position="23"/>
        <end position="259"/>
    </location>
</feature>
<comment type="caution">
    <text evidence="2">The sequence shown here is derived from an EMBL/GenBank/DDBJ whole genome shotgun (WGS) entry which is preliminary data.</text>
</comment>
<evidence type="ECO:0000313" key="3">
    <source>
        <dbReference type="Proteomes" id="UP000319619"/>
    </source>
</evidence>
<gene>
    <name evidence="2" type="ORF">CEE37_11040</name>
</gene>
<accession>A0A532UXX7</accession>
<evidence type="ECO:0000313" key="2">
    <source>
        <dbReference type="EMBL" id="TKJ39804.1"/>
    </source>
</evidence>
<keyword evidence="1" id="KW-0732">Signal</keyword>
<dbReference type="Proteomes" id="UP000319619">
    <property type="component" value="Unassembled WGS sequence"/>
</dbReference>
<dbReference type="AlphaFoldDB" id="A0A532UXX7"/>
<dbReference type="EMBL" id="NJBN01000007">
    <property type="protein sequence ID" value="TKJ39804.1"/>
    <property type="molecule type" value="Genomic_DNA"/>
</dbReference>
<reference evidence="2 3" key="1">
    <citation type="submission" date="2017-06" db="EMBL/GenBank/DDBJ databases">
        <title>Novel microbial phyla capable of carbon fixation and sulfur reduction in deep-sea sediments.</title>
        <authorList>
            <person name="Huang J."/>
            <person name="Baker B."/>
            <person name="Wang Y."/>
        </authorList>
    </citation>
    <scope>NUCLEOTIDE SEQUENCE [LARGE SCALE GENOMIC DNA]</scope>
    <source>
        <strain evidence="2">B3_LCP</strain>
    </source>
</reference>
<feature type="signal peptide" evidence="1">
    <location>
        <begin position="1"/>
        <end position="22"/>
    </location>
</feature>
<sequence>MKTISIAVLGIIFLFAVSTASADGFYDEIQAYAEAELEVQAKPLVEAFGTGVCGGLYHTAKTHKPLGFDVGLRTMIVLIPSGKSDIFDDADLSLFPIPVLQGSVGLPMDFEVMLRGFGVKFEEESISLFGIGLKKNFNHLIPVPGLPDVSAMIAYHTFKASDMLSSSHISFDIMVSKKFIFITPYAGLGFDNTKMSFEYVYVDPNFPSVDVPIAQDIKASTTRFTLGLNLSPMPFVNIFADYNVGKFSEITAGLAIGIR</sequence>
<evidence type="ECO:0008006" key="4">
    <source>
        <dbReference type="Google" id="ProtNLM"/>
    </source>
</evidence>
<name>A0A532UXX7_UNCL8</name>
<proteinExistence type="predicted"/>
<organism evidence="2 3">
    <name type="scientific">candidate division LCP-89 bacterium B3_LCP</name>
    <dbReference type="NCBI Taxonomy" id="2012998"/>
    <lineage>
        <taxon>Bacteria</taxon>
        <taxon>Pseudomonadati</taxon>
        <taxon>Bacteria division LCP-89</taxon>
    </lineage>
</organism>
<dbReference type="InterPro" id="IPR046495">
    <property type="entry name" value="DUF6588"/>
</dbReference>
<evidence type="ECO:0000256" key="1">
    <source>
        <dbReference type="SAM" id="SignalP"/>
    </source>
</evidence>
<protein>
    <recommendedName>
        <fullName evidence="4">Outer membrane protein beta-barrel domain-containing protein</fullName>
    </recommendedName>
</protein>
<dbReference type="Pfam" id="PF20230">
    <property type="entry name" value="DUF6588"/>
    <property type="match status" value="2"/>
</dbReference>